<evidence type="ECO:0000313" key="10">
    <source>
        <dbReference type="EMBL" id="OQR83062.1"/>
    </source>
</evidence>
<evidence type="ECO:0000256" key="7">
    <source>
        <dbReference type="RuleBase" id="RU362109"/>
    </source>
</evidence>
<dbReference type="InterPro" id="IPR016135">
    <property type="entry name" value="UBQ-conjugating_enzyme/RWD"/>
</dbReference>
<dbReference type="InterPro" id="IPR000608">
    <property type="entry name" value="UBC"/>
</dbReference>
<evidence type="ECO:0000256" key="4">
    <source>
        <dbReference type="ARBA" id="ARBA00022786"/>
    </source>
</evidence>
<dbReference type="EMBL" id="JNBR01002403">
    <property type="protein sequence ID" value="OQR83062.1"/>
    <property type="molecule type" value="Genomic_DNA"/>
</dbReference>
<gene>
    <name evidence="10" type="ORF">ACHHYP_15163</name>
</gene>
<dbReference type="SMART" id="SM00212">
    <property type="entry name" value="UBCc"/>
    <property type="match status" value="1"/>
</dbReference>
<protein>
    <recommendedName>
        <fullName evidence="1">E2 ubiquitin-conjugating enzyme</fullName>
        <ecNumber evidence="1">2.3.2.23</ecNumber>
    </recommendedName>
</protein>
<evidence type="ECO:0000256" key="6">
    <source>
        <dbReference type="PROSITE-ProRule" id="PRU10133"/>
    </source>
</evidence>
<comment type="caution">
    <text evidence="10">The sequence shown here is derived from an EMBL/GenBank/DDBJ whole genome shotgun (WGS) entry which is preliminary data.</text>
</comment>
<feature type="compositionally biased region" description="Basic and acidic residues" evidence="8">
    <location>
        <begin position="190"/>
        <end position="199"/>
    </location>
</feature>
<feature type="domain" description="UBC core" evidence="9">
    <location>
        <begin position="15"/>
        <end position="162"/>
    </location>
</feature>
<dbReference type="STRING" id="1202772.A0A1V9YBJ3"/>
<dbReference type="CDD" id="cd23804">
    <property type="entry name" value="UBCc_UBE2S"/>
    <property type="match status" value="1"/>
</dbReference>
<evidence type="ECO:0000256" key="3">
    <source>
        <dbReference type="ARBA" id="ARBA00022741"/>
    </source>
</evidence>
<feature type="region of interest" description="Disordered" evidence="8">
    <location>
        <begin position="165"/>
        <end position="211"/>
    </location>
</feature>
<feature type="active site" description="Glycyl thioester intermediate" evidence="6">
    <location>
        <position position="100"/>
    </location>
</feature>
<name>A0A1V9YBJ3_ACHHY</name>
<dbReference type="Pfam" id="PF00179">
    <property type="entry name" value="UQ_con"/>
    <property type="match status" value="1"/>
</dbReference>
<keyword evidence="11" id="KW-1185">Reference proteome</keyword>
<sequence>MHLFLRSAHENFSPQILQRVAKEVRQLASSPPAGIRLLETDSDSLAEIHVEISGPEETPYVGGFFEVKLLLTEGFPTVPPKGVFLTKIFHPNIAANGDICVNTLKRDWSADLDLSHVLQVIRCLLIVPFPESSLNDEAGKLFMECYDEYARRAKILTSIHAIKSKAKKDPLPAAEGNSTDGSAPTPTLKRGRDDAEPVRKKGAKKKSLQRL</sequence>
<dbReference type="AlphaFoldDB" id="A0A1V9YBJ3"/>
<dbReference type="OrthoDB" id="10069349at2759"/>
<dbReference type="Proteomes" id="UP000243579">
    <property type="component" value="Unassembled WGS sequence"/>
</dbReference>
<dbReference type="PROSITE" id="PS50127">
    <property type="entry name" value="UBC_2"/>
    <property type="match status" value="1"/>
</dbReference>
<evidence type="ECO:0000313" key="11">
    <source>
        <dbReference type="Proteomes" id="UP000243579"/>
    </source>
</evidence>
<dbReference type="EC" id="2.3.2.23" evidence="1"/>
<keyword evidence="4 7" id="KW-0833">Ubl conjugation pathway</keyword>
<keyword evidence="5 7" id="KW-0067">ATP-binding</keyword>
<evidence type="ECO:0000259" key="9">
    <source>
        <dbReference type="PROSITE" id="PS50127"/>
    </source>
</evidence>
<accession>A0A1V9YBJ3</accession>
<reference evidence="10 11" key="1">
    <citation type="journal article" date="2014" name="Genome Biol. Evol.">
        <title>The secreted proteins of Achlya hypogyna and Thraustotheca clavata identify the ancestral oomycete secretome and reveal gene acquisitions by horizontal gene transfer.</title>
        <authorList>
            <person name="Misner I."/>
            <person name="Blouin N."/>
            <person name="Leonard G."/>
            <person name="Richards T.A."/>
            <person name="Lane C.E."/>
        </authorList>
    </citation>
    <scope>NUCLEOTIDE SEQUENCE [LARGE SCALE GENOMIC DNA]</scope>
    <source>
        <strain evidence="10 11">ATCC 48635</strain>
    </source>
</reference>
<proteinExistence type="inferred from homology"/>
<dbReference type="PANTHER" id="PTHR24067">
    <property type="entry name" value="UBIQUITIN-CONJUGATING ENZYME E2"/>
    <property type="match status" value="1"/>
</dbReference>
<feature type="compositionally biased region" description="Polar residues" evidence="8">
    <location>
        <begin position="176"/>
        <end position="185"/>
    </location>
</feature>
<evidence type="ECO:0000256" key="8">
    <source>
        <dbReference type="SAM" id="MobiDB-lite"/>
    </source>
</evidence>
<dbReference type="GO" id="GO:0005524">
    <property type="term" value="F:ATP binding"/>
    <property type="evidence" value="ECO:0007669"/>
    <property type="project" value="UniProtKB-UniRule"/>
</dbReference>
<feature type="compositionally biased region" description="Basic residues" evidence="8">
    <location>
        <begin position="200"/>
        <end position="211"/>
    </location>
</feature>
<dbReference type="SUPFAM" id="SSF54495">
    <property type="entry name" value="UBC-like"/>
    <property type="match status" value="1"/>
</dbReference>
<dbReference type="InterPro" id="IPR050113">
    <property type="entry name" value="Ub_conjugating_enzyme"/>
</dbReference>
<evidence type="ECO:0000256" key="2">
    <source>
        <dbReference type="ARBA" id="ARBA00022679"/>
    </source>
</evidence>
<dbReference type="PROSITE" id="PS00183">
    <property type="entry name" value="UBC_1"/>
    <property type="match status" value="1"/>
</dbReference>
<dbReference type="FunFam" id="3.10.110.10:FF:000031">
    <property type="entry name" value="Ubiquitin-conjugating enzyme E2 22"/>
    <property type="match status" value="1"/>
</dbReference>
<dbReference type="InterPro" id="IPR023313">
    <property type="entry name" value="UBQ-conjugating_AS"/>
</dbReference>
<keyword evidence="3 7" id="KW-0547">Nucleotide-binding</keyword>
<dbReference type="Gene3D" id="3.10.110.10">
    <property type="entry name" value="Ubiquitin Conjugating Enzyme"/>
    <property type="match status" value="1"/>
</dbReference>
<keyword evidence="2" id="KW-0808">Transferase</keyword>
<evidence type="ECO:0000256" key="1">
    <source>
        <dbReference type="ARBA" id="ARBA00012486"/>
    </source>
</evidence>
<dbReference type="GO" id="GO:0061631">
    <property type="term" value="F:ubiquitin conjugating enzyme activity"/>
    <property type="evidence" value="ECO:0007669"/>
    <property type="project" value="UniProtKB-EC"/>
</dbReference>
<organism evidence="10 11">
    <name type="scientific">Achlya hypogyna</name>
    <name type="common">Oomycete</name>
    <name type="synonym">Protoachlya hypogyna</name>
    <dbReference type="NCBI Taxonomy" id="1202772"/>
    <lineage>
        <taxon>Eukaryota</taxon>
        <taxon>Sar</taxon>
        <taxon>Stramenopiles</taxon>
        <taxon>Oomycota</taxon>
        <taxon>Saprolegniomycetes</taxon>
        <taxon>Saprolegniales</taxon>
        <taxon>Achlyaceae</taxon>
        <taxon>Achlya</taxon>
    </lineage>
</organism>
<evidence type="ECO:0000256" key="5">
    <source>
        <dbReference type="ARBA" id="ARBA00022840"/>
    </source>
</evidence>
<comment type="similarity">
    <text evidence="7">Belongs to the ubiquitin-conjugating enzyme family.</text>
</comment>